<proteinExistence type="predicted"/>
<dbReference type="AlphaFoldDB" id="A0A0L7QVZ4"/>
<gene>
    <name evidence="1" type="ORF">WH47_04828</name>
</gene>
<reference evidence="1 2" key="1">
    <citation type="submission" date="2015-07" db="EMBL/GenBank/DDBJ databases">
        <title>The genome of Habropoda laboriosa.</title>
        <authorList>
            <person name="Pan H."/>
            <person name="Kapheim K."/>
        </authorList>
    </citation>
    <scope>NUCLEOTIDE SEQUENCE [LARGE SCALE GENOMIC DNA]</scope>
    <source>
        <strain evidence="1">0110345459</strain>
    </source>
</reference>
<dbReference type="Proteomes" id="UP000053825">
    <property type="component" value="Unassembled WGS sequence"/>
</dbReference>
<evidence type="ECO:0000313" key="1">
    <source>
        <dbReference type="EMBL" id="KOC62714.1"/>
    </source>
</evidence>
<dbReference type="EMBL" id="KQ414722">
    <property type="protein sequence ID" value="KOC62714.1"/>
    <property type="molecule type" value="Genomic_DNA"/>
</dbReference>
<evidence type="ECO:0000313" key="2">
    <source>
        <dbReference type="Proteomes" id="UP000053825"/>
    </source>
</evidence>
<keyword evidence="2" id="KW-1185">Reference proteome</keyword>
<sequence>MIKIVAKHTEKGIQVKSSNDRVQVVYTDKIFLLACLRNARVTTKQEQGER</sequence>
<accession>A0A0L7QVZ4</accession>
<organism evidence="1 2">
    <name type="scientific">Habropoda laboriosa</name>
    <dbReference type="NCBI Taxonomy" id="597456"/>
    <lineage>
        <taxon>Eukaryota</taxon>
        <taxon>Metazoa</taxon>
        <taxon>Ecdysozoa</taxon>
        <taxon>Arthropoda</taxon>
        <taxon>Hexapoda</taxon>
        <taxon>Insecta</taxon>
        <taxon>Pterygota</taxon>
        <taxon>Neoptera</taxon>
        <taxon>Endopterygota</taxon>
        <taxon>Hymenoptera</taxon>
        <taxon>Apocrita</taxon>
        <taxon>Aculeata</taxon>
        <taxon>Apoidea</taxon>
        <taxon>Anthophila</taxon>
        <taxon>Apidae</taxon>
        <taxon>Habropoda</taxon>
    </lineage>
</organism>
<name>A0A0L7QVZ4_9HYME</name>
<protein>
    <submittedName>
        <fullName evidence="1">Uncharacterized protein</fullName>
    </submittedName>
</protein>